<accession>A0ABV2REV3</accession>
<gene>
    <name evidence="1" type="ORF">ABIE19_003070</name>
</gene>
<sequence>MSDYDARGLLAAVAAELADIRKGVEAAAELTSELLRHAPAEQRLAYLTRTQAFDVLSQRVDALAGLAGALAADQPMDTALAALPLAEMAERLCEASMRGSPLTSDAPARPAASGELILFD</sequence>
<dbReference type="RefSeq" id="WP_354090076.1">
    <property type="nucleotide sequence ID" value="NZ_JBEPTF010000004.1"/>
</dbReference>
<dbReference type="Proteomes" id="UP001549313">
    <property type="component" value="Unassembled WGS sequence"/>
</dbReference>
<organism evidence="1 2">
    <name type="scientific">Brevundimonas faecalis</name>
    <dbReference type="NCBI Taxonomy" id="947378"/>
    <lineage>
        <taxon>Bacteria</taxon>
        <taxon>Pseudomonadati</taxon>
        <taxon>Pseudomonadota</taxon>
        <taxon>Alphaproteobacteria</taxon>
        <taxon>Caulobacterales</taxon>
        <taxon>Caulobacteraceae</taxon>
        <taxon>Brevundimonas</taxon>
    </lineage>
</organism>
<proteinExistence type="predicted"/>
<name>A0ABV2REV3_9CAUL</name>
<protein>
    <submittedName>
        <fullName evidence="1">Uncharacterized protein</fullName>
    </submittedName>
</protein>
<reference evidence="1 2" key="1">
    <citation type="submission" date="2024-06" db="EMBL/GenBank/DDBJ databases">
        <title>Sorghum-associated microbial communities from plants grown in Nebraska, USA.</title>
        <authorList>
            <person name="Schachtman D."/>
        </authorList>
    </citation>
    <scope>NUCLEOTIDE SEQUENCE [LARGE SCALE GENOMIC DNA]</scope>
    <source>
        <strain evidence="1 2">2814</strain>
    </source>
</reference>
<keyword evidence="2" id="KW-1185">Reference proteome</keyword>
<evidence type="ECO:0000313" key="2">
    <source>
        <dbReference type="Proteomes" id="UP001549313"/>
    </source>
</evidence>
<comment type="caution">
    <text evidence="1">The sequence shown here is derived from an EMBL/GenBank/DDBJ whole genome shotgun (WGS) entry which is preliminary data.</text>
</comment>
<evidence type="ECO:0000313" key="1">
    <source>
        <dbReference type="EMBL" id="MET4685121.1"/>
    </source>
</evidence>
<dbReference type="EMBL" id="JBEPTF010000004">
    <property type="protein sequence ID" value="MET4685121.1"/>
    <property type="molecule type" value="Genomic_DNA"/>
</dbReference>